<dbReference type="PANTHER" id="PTHR14614:SF130">
    <property type="entry name" value="PROTEIN-LYSINE N-METHYLTRANSFERASE EEF2KMT"/>
    <property type="match status" value="1"/>
</dbReference>
<protein>
    <recommendedName>
        <fullName evidence="3">Methyltransferase-domain-containing protein</fullName>
    </recommendedName>
</protein>
<proteinExistence type="predicted"/>
<dbReference type="InterPro" id="IPR029063">
    <property type="entry name" value="SAM-dependent_MTases_sf"/>
</dbReference>
<name>A0A9W8B5Y2_9FUNG</name>
<organism evidence="1 2">
    <name type="scientific">Dimargaris verticillata</name>
    <dbReference type="NCBI Taxonomy" id="2761393"/>
    <lineage>
        <taxon>Eukaryota</taxon>
        <taxon>Fungi</taxon>
        <taxon>Fungi incertae sedis</taxon>
        <taxon>Zoopagomycota</taxon>
        <taxon>Kickxellomycotina</taxon>
        <taxon>Dimargaritomycetes</taxon>
        <taxon>Dimargaritales</taxon>
        <taxon>Dimargaritaceae</taxon>
        <taxon>Dimargaris</taxon>
    </lineage>
</organism>
<comment type="caution">
    <text evidence="1">The sequence shown here is derived from an EMBL/GenBank/DDBJ whole genome shotgun (WGS) entry which is preliminary data.</text>
</comment>
<evidence type="ECO:0000313" key="2">
    <source>
        <dbReference type="Proteomes" id="UP001151582"/>
    </source>
</evidence>
<dbReference type="EMBL" id="JANBQB010000047">
    <property type="protein sequence ID" value="KAJ1983617.1"/>
    <property type="molecule type" value="Genomic_DNA"/>
</dbReference>
<accession>A0A9W8B5Y2</accession>
<dbReference type="PANTHER" id="PTHR14614">
    <property type="entry name" value="HEPATOCELLULAR CARCINOMA-ASSOCIATED ANTIGEN"/>
    <property type="match status" value="1"/>
</dbReference>
<dbReference type="GO" id="GO:0005737">
    <property type="term" value="C:cytoplasm"/>
    <property type="evidence" value="ECO:0007669"/>
    <property type="project" value="TreeGrafter"/>
</dbReference>
<dbReference type="Pfam" id="PF10294">
    <property type="entry name" value="Methyltransf_16"/>
    <property type="match status" value="1"/>
</dbReference>
<dbReference type="InterPro" id="IPR019410">
    <property type="entry name" value="Methyltransf_16"/>
</dbReference>
<sequence length="165" mass="18225">MLPLLVSHPPASEYLRSFLKAYIGRIETRPEVEIHEALLNLYLELIAGGQSLLEPTQLPSYKTYTLDDAWCQVLGVTYAVTLQEEQMLVAKGTTGLRTWEASFRLTEYIIHHWADVIGTQAVLELGSGTGLLGITCALLASPQVTMTDFHPNVLALLTTNVQLSK</sequence>
<reference evidence="1" key="1">
    <citation type="submission" date="2022-07" db="EMBL/GenBank/DDBJ databases">
        <title>Phylogenomic reconstructions and comparative analyses of Kickxellomycotina fungi.</title>
        <authorList>
            <person name="Reynolds N.K."/>
            <person name="Stajich J.E."/>
            <person name="Barry K."/>
            <person name="Grigoriev I.V."/>
            <person name="Crous P."/>
            <person name="Smith M.E."/>
        </authorList>
    </citation>
    <scope>NUCLEOTIDE SEQUENCE</scope>
    <source>
        <strain evidence="1">RSA 567</strain>
    </source>
</reference>
<keyword evidence="2" id="KW-1185">Reference proteome</keyword>
<gene>
    <name evidence="1" type="ORF">H4R34_001165</name>
</gene>
<evidence type="ECO:0000313" key="1">
    <source>
        <dbReference type="EMBL" id="KAJ1983617.1"/>
    </source>
</evidence>
<dbReference type="OrthoDB" id="194386at2759"/>
<dbReference type="SUPFAM" id="SSF53335">
    <property type="entry name" value="S-adenosyl-L-methionine-dependent methyltransferases"/>
    <property type="match status" value="1"/>
</dbReference>
<evidence type="ECO:0008006" key="3">
    <source>
        <dbReference type="Google" id="ProtNLM"/>
    </source>
</evidence>
<dbReference type="Gene3D" id="3.40.50.150">
    <property type="entry name" value="Vaccinia Virus protein VP39"/>
    <property type="match status" value="1"/>
</dbReference>
<dbReference type="Proteomes" id="UP001151582">
    <property type="component" value="Unassembled WGS sequence"/>
</dbReference>
<dbReference type="AlphaFoldDB" id="A0A9W8B5Y2"/>